<name>A0A401TAM5_CHIPU</name>
<keyword evidence="2" id="KW-1185">Reference proteome</keyword>
<dbReference type="STRING" id="137246.A0A401TAM5"/>
<evidence type="ECO:0008006" key="3">
    <source>
        <dbReference type="Google" id="ProtNLM"/>
    </source>
</evidence>
<dbReference type="Gene3D" id="1.10.286.90">
    <property type="entry name" value="MFS transporter, transmembrane helix TM10b"/>
    <property type="match status" value="1"/>
</dbReference>
<feature type="non-terminal residue" evidence="1">
    <location>
        <position position="1"/>
    </location>
</feature>
<evidence type="ECO:0000313" key="2">
    <source>
        <dbReference type="Proteomes" id="UP000287033"/>
    </source>
</evidence>
<dbReference type="AlphaFoldDB" id="A0A401TAM5"/>
<dbReference type="OrthoDB" id="3936150at2759"/>
<sequence length="85" mass="9423">YELVCDDAWKVDMSQACIEIGFFLGALIAGYAADSLIPESPRWLLTRMRIKEALKIAQNIAEQNGKSLPSTYKEVIDCVLCLDVG</sequence>
<dbReference type="EMBL" id="BEZZ01028234">
    <property type="protein sequence ID" value="GCC39689.1"/>
    <property type="molecule type" value="Genomic_DNA"/>
</dbReference>
<organism evidence="1 2">
    <name type="scientific">Chiloscyllium punctatum</name>
    <name type="common">Brownbanded bambooshark</name>
    <name type="synonym">Hemiscyllium punctatum</name>
    <dbReference type="NCBI Taxonomy" id="137246"/>
    <lineage>
        <taxon>Eukaryota</taxon>
        <taxon>Metazoa</taxon>
        <taxon>Chordata</taxon>
        <taxon>Craniata</taxon>
        <taxon>Vertebrata</taxon>
        <taxon>Chondrichthyes</taxon>
        <taxon>Elasmobranchii</taxon>
        <taxon>Galeomorphii</taxon>
        <taxon>Galeoidea</taxon>
        <taxon>Orectolobiformes</taxon>
        <taxon>Hemiscylliidae</taxon>
        <taxon>Chiloscyllium</taxon>
    </lineage>
</organism>
<accession>A0A401TAM5</accession>
<dbReference type="Proteomes" id="UP000287033">
    <property type="component" value="Unassembled WGS sequence"/>
</dbReference>
<protein>
    <recommendedName>
        <fullName evidence="3">Major facilitator superfamily (MFS) profile domain-containing protein</fullName>
    </recommendedName>
</protein>
<gene>
    <name evidence="1" type="ORF">chiPu_0023860</name>
</gene>
<evidence type="ECO:0000313" key="1">
    <source>
        <dbReference type="EMBL" id="GCC39689.1"/>
    </source>
</evidence>
<comment type="caution">
    <text evidence="1">The sequence shown here is derived from an EMBL/GenBank/DDBJ whole genome shotgun (WGS) entry which is preliminary data.</text>
</comment>
<reference evidence="1 2" key="1">
    <citation type="journal article" date="2018" name="Nat. Ecol. Evol.">
        <title>Shark genomes provide insights into elasmobranch evolution and the origin of vertebrates.</title>
        <authorList>
            <person name="Hara Y"/>
            <person name="Yamaguchi K"/>
            <person name="Onimaru K"/>
            <person name="Kadota M"/>
            <person name="Koyanagi M"/>
            <person name="Keeley SD"/>
            <person name="Tatsumi K"/>
            <person name="Tanaka K"/>
            <person name="Motone F"/>
            <person name="Kageyama Y"/>
            <person name="Nozu R"/>
            <person name="Adachi N"/>
            <person name="Nishimura O"/>
            <person name="Nakagawa R"/>
            <person name="Tanegashima C"/>
            <person name="Kiyatake I"/>
            <person name="Matsumoto R"/>
            <person name="Murakumo K"/>
            <person name="Nishida K"/>
            <person name="Terakita A"/>
            <person name="Kuratani S"/>
            <person name="Sato K"/>
            <person name="Hyodo S Kuraku.S."/>
        </authorList>
    </citation>
    <scope>NUCLEOTIDE SEQUENCE [LARGE SCALE GENOMIC DNA]</scope>
</reference>
<proteinExistence type="predicted"/>